<evidence type="ECO:0000313" key="2">
    <source>
        <dbReference type="EMBL" id="KAF2574738.1"/>
    </source>
</evidence>
<organism evidence="2">
    <name type="scientific">Brassica cretica</name>
    <name type="common">Mustard</name>
    <dbReference type="NCBI Taxonomy" id="69181"/>
    <lineage>
        <taxon>Eukaryota</taxon>
        <taxon>Viridiplantae</taxon>
        <taxon>Streptophyta</taxon>
        <taxon>Embryophyta</taxon>
        <taxon>Tracheophyta</taxon>
        <taxon>Spermatophyta</taxon>
        <taxon>Magnoliopsida</taxon>
        <taxon>eudicotyledons</taxon>
        <taxon>Gunneridae</taxon>
        <taxon>Pentapetalae</taxon>
        <taxon>rosids</taxon>
        <taxon>malvids</taxon>
        <taxon>Brassicales</taxon>
        <taxon>Brassicaceae</taxon>
        <taxon>Brassiceae</taxon>
        <taxon>Brassica</taxon>
    </lineage>
</organism>
<feature type="region of interest" description="Disordered" evidence="1">
    <location>
        <begin position="1"/>
        <end position="65"/>
    </location>
</feature>
<accession>A0A8S9IYF9</accession>
<reference evidence="2" key="1">
    <citation type="submission" date="2019-12" db="EMBL/GenBank/DDBJ databases">
        <title>Genome sequencing and annotation of Brassica cretica.</title>
        <authorList>
            <person name="Studholme D.J."/>
            <person name="Sarris P.F."/>
        </authorList>
    </citation>
    <scope>NUCLEOTIDE SEQUENCE</scope>
    <source>
        <strain evidence="2">PFS-102/07</strain>
        <tissue evidence="2">Leaf</tissue>
    </source>
</reference>
<comment type="caution">
    <text evidence="2">The sequence shown here is derived from an EMBL/GenBank/DDBJ whole genome shotgun (WGS) entry which is preliminary data.</text>
</comment>
<feature type="compositionally biased region" description="Polar residues" evidence="1">
    <location>
        <begin position="48"/>
        <end position="58"/>
    </location>
</feature>
<feature type="compositionally biased region" description="Basic and acidic residues" evidence="1">
    <location>
        <begin position="29"/>
        <end position="47"/>
    </location>
</feature>
<dbReference type="EMBL" id="QGKY02001015">
    <property type="protein sequence ID" value="KAF2574738.1"/>
    <property type="molecule type" value="Genomic_DNA"/>
</dbReference>
<name>A0A8S9IYF9_BRACR</name>
<gene>
    <name evidence="2" type="ORF">F2Q70_00001224</name>
</gene>
<protein>
    <submittedName>
        <fullName evidence="2">Uncharacterized protein</fullName>
    </submittedName>
</protein>
<feature type="compositionally biased region" description="Polar residues" evidence="1">
    <location>
        <begin position="1"/>
        <end position="10"/>
    </location>
</feature>
<sequence>MSHLSLSKNVKTGPEVQKDTNSTSLLESKVVHDLRNKEIPSPKKEETTSQYYTVSRSKPCQEGGDDVVIRSATEPEVNPKPYSTSQGAKQNTCALKIPYLTNQEGLSHKTNFNGLYTQEGVQPILNQSKIFTEQEVMNFTNQRFSSPSICEYPILEGDLSSSKERPEAKPIIEVKRSLSAFHKAKDKEKWPRKYEVMIQSPKPVNPVLHLPQLEANRPWGPIEPSERSLSIAGESSVWQRKLQDKLSRKTSWMDASSIKKYGLNHIHPRT</sequence>
<proteinExistence type="predicted"/>
<dbReference type="AlphaFoldDB" id="A0A8S9IYF9"/>
<evidence type="ECO:0000256" key="1">
    <source>
        <dbReference type="SAM" id="MobiDB-lite"/>
    </source>
</evidence>